<proteinExistence type="predicted"/>
<comment type="caution">
    <text evidence="2">The sequence shown here is derived from an EMBL/GenBank/DDBJ whole genome shotgun (WGS) entry which is preliminary data.</text>
</comment>
<evidence type="ECO:0000313" key="3">
    <source>
        <dbReference type="Proteomes" id="UP000188268"/>
    </source>
</evidence>
<gene>
    <name evidence="2" type="ORF">CCACVL1_23754</name>
</gene>
<organism evidence="2 3">
    <name type="scientific">Corchorus capsularis</name>
    <name type="common">Jute</name>
    <dbReference type="NCBI Taxonomy" id="210143"/>
    <lineage>
        <taxon>Eukaryota</taxon>
        <taxon>Viridiplantae</taxon>
        <taxon>Streptophyta</taxon>
        <taxon>Embryophyta</taxon>
        <taxon>Tracheophyta</taxon>
        <taxon>Spermatophyta</taxon>
        <taxon>Magnoliopsida</taxon>
        <taxon>eudicotyledons</taxon>
        <taxon>Gunneridae</taxon>
        <taxon>Pentapetalae</taxon>
        <taxon>rosids</taxon>
        <taxon>malvids</taxon>
        <taxon>Malvales</taxon>
        <taxon>Malvaceae</taxon>
        <taxon>Grewioideae</taxon>
        <taxon>Apeibeae</taxon>
        <taxon>Corchorus</taxon>
    </lineage>
</organism>
<evidence type="ECO:0000256" key="1">
    <source>
        <dbReference type="SAM" id="MobiDB-lite"/>
    </source>
</evidence>
<accession>A0A1R3GSM2</accession>
<dbReference type="EMBL" id="AWWV01013587">
    <property type="protein sequence ID" value="OMO61062.1"/>
    <property type="molecule type" value="Genomic_DNA"/>
</dbReference>
<dbReference type="Gramene" id="OMO61062">
    <property type="protein sequence ID" value="OMO61062"/>
    <property type="gene ID" value="CCACVL1_23754"/>
</dbReference>
<feature type="region of interest" description="Disordered" evidence="1">
    <location>
        <begin position="1"/>
        <end position="34"/>
    </location>
</feature>
<sequence>MGKQYRPPNLRPQLPSAPPFGTQTVVHRATKHSL</sequence>
<protein>
    <submittedName>
        <fullName evidence="2">Uncharacterized protein</fullName>
    </submittedName>
</protein>
<reference evidence="2 3" key="1">
    <citation type="submission" date="2013-09" db="EMBL/GenBank/DDBJ databases">
        <title>Corchorus capsularis genome sequencing.</title>
        <authorList>
            <person name="Alam M."/>
            <person name="Haque M.S."/>
            <person name="Islam M.S."/>
            <person name="Emdad E.M."/>
            <person name="Islam M.M."/>
            <person name="Ahmed B."/>
            <person name="Halim A."/>
            <person name="Hossen Q.M.M."/>
            <person name="Hossain M.Z."/>
            <person name="Ahmed R."/>
            <person name="Khan M.M."/>
            <person name="Islam R."/>
            <person name="Rashid M.M."/>
            <person name="Khan S.A."/>
            <person name="Rahman M.S."/>
            <person name="Alam M."/>
        </authorList>
    </citation>
    <scope>NUCLEOTIDE SEQUENCE [LARGE SCALE GENOMIC DNA]</scope>
    <source>
        <strain evidence="3">cv. CVL-1</strain>
        <tissue evidence="2">Whole seedling</tissue>
    </source>
</reference>
<name>A0A1R3GSM2_COCAP</name>
<dbReference type="AlphaFoldDB" id="A0A1R3GSM2"/>
<keyword evidence="3" id="KW-1185">Reference proteome</keyword>
<evidence type="ECO:0000313" key="2">
    <source>
        <dbReference type="EMBL" id="OMO61062.1"/>
    </source>
</evidence>
<dbReference type="Proteomes" id="UP000188268">
    <property type="component" value="Unassembled WGS sequence"/>
</dbReference>